<evidence type="ECO:0000256" key="18">
    <source>
        <dbReference type="ARBA" id="ARBA00068795"/>
    </source>
</evidence>
<dbReference type="Proteomes" id="UP001283341">
    <property type="component" value="Unassembled WGS sequence"/>
</dbReference>
<keyword evidence="5" id="KW-0813">Transport</keyword>
<evidence type="ECO:0000256" key="2">
    <source>
        <dbReference type="ARBA" id="ARBA00004585"/>
    </source>
</evidence>
<keyword evidence="6" id="KW-1003">Cell membrane</keyword>
<dbReference type="GO" id="GO:0005778">
    <property type="term" value="C:peroxisomal membrane"/>
    <property type="evidence" value="ECO:0007669"/>
    <property type="project" value="UniProtKB-SubCell"/>
</dbReference>
<evidence type="ECO:0000256" key="7">
    <source>
        <dbReference type="ARBA" id="ARBA00022598"/>
    </source>
</evidence>
<evidence type="ECO:0000256" key="19">
    <source>
        <dbReference type="ARBA" id="ARBA00078285"/>
    </source>
</evidence>
<evidence type="ECO:0000313" key="24">
    <source>
        <dbReference type="Proteomes" id="UP001283341"/>
    </source>
</evidence>
<reference evidence="23" key="1">
    <citation type="journal article" date="2023" name="Mol. Phylogenet. Evol.">
        <title>Genome-scale phylogeny and comparative genomics of the fungal order Sordariales.</title>
        <authorList>
            <person name="Hensen N."/>
            <person name="Bonometti L."/>
            <person name="Westerberg I."/>
            <person name="Brannstrom I.O."/>
            <person name="Guillou S."/>
            <person name="Cros-Aarteil S."/>
            <person name="Calhoun S."/>
            <person name="Haridas S."/>
            <person name="Kuo A."/>
            <person name="Mondo S."/>
            <person name="Pangilinan J."/>
            <person name="Riley R."/>
            <person name="LaButti K."/>
            <person name="Andreopoulos B."/>
            <person name="Lipzen A."/>
            <person name="Chen C."/>
            <person name="Yan M."/>
            <person name="Daum C."/>
            <person name="Ng V."/>
            <person name="Clum A."/>
            <person name="Steindorff A."/>
            <person name="Ohm R.A."/>
            <person name="Martin F."/>
            <person name="Silar P."/>
            <person name="Natvig D.O."/>
            <person name="Lalanne C."/>
            <person name="Gautier V."/>
            <person name="Ament-Velasquez S.L."/>
            <person name="Kruys A."/>
            <person name="Hutchinson M.I."/>
            <person name="Powell A.J."/>
            <person name="Barry K."/>
            <person name="Miller A.N."/>
            <person name="Grigoriev I.V."/>
            <person name="Debuchy R."/>
            <person name="Gladieux P."/>
            <person name="Hiltunen Thoren M."/>
            <person name="Johannesson H."/>
        </authorList>
    </citation>
    <scope>NUCLEOTIDE SEQUENCE</scope>
    <source>
        <strain evidence="23">CBS 118394</strain>
    </source>
</reference>
<dbReference type="Gene3D" id="3.40.50.12780">
    <property type="entry name" value="N-terminal domain of ligase-like"/>
    <property type="match status" value="1"/>
</dbReference>
<keyword evidence="14 21" id="KW-0472">Membrane</keyword>
<keyword evidence="15" id="KW-0576">Peroxisome</keyword>
<dbReference type="EMBL" id="JAUEDM010000001">
    <property type="protein sequence ID" value="KAK3329273.1"/>
    <property type="molecule type" value="Genomic_DNA"/>
</dbReference>
<comment type="similarity">
    <text evidence="4">Belongs to the ATP-dependent AMP-binding enzyme family.</text>
</comment>
<dbReference type="InterPro" id="IPR045851">
    <property type="entry name" value="AMP-bd_C_sf"/>
</dbReference>
<dbReference type="AlphaFoldDB" id="A0AAE0IQD8"/>
<evidence type="ECO:0000256" key="8">
    <source>
        <dbReference type="ARBA" id="ARBA00022677"/>
    </source>
</evidence>
<evidence type="ECO:0000256" key="3">
    <source>
        <dbReference type="ARBA" id="ARBA00004651"/>
    </source>
</evidence>
<keyword evidence="10" id="KW-0547">Nucleotide-binding</keyword>
<dbReference type="InterPro" id="IPR042099">
    <property type="entry name" value="ANL_N_sf"/>
</dbReference>
<evidence type="ECO:0000256" key="20">
    <source>
        <dbReference type="SAM" id="MobiDB-lite"/>
    </source>
</evidence>
<keyword evidence="7" id="KW-0436">Ligase</keyword>
<evidence type="ECO:0000256" key="5">
    <source>
        <dbReference type="ARBA" id="ARBA00022448"/>
    </source>
</evidence>
<name>A0AAE0IQD8_9PEZI</name>
<evidence type="ECO:0000256" key="21">
    <source>
        <dbReference type="SAM" id="Phobius"/>
    </source>
</evidence>
<dbReference type="PANTHER" id="PTHR43107">
    <property type="entry name" value="LONG-CHAIN FATTY ACID TRANSPORT PROTEIN"/>
    <property type="match status" value="1"/>
</dbReference>
<comment type="function">
    <text evidence="17">Acyl-CoA synthetase required for both the import of long chain fatty acids (LCFAs) (C14-C18) and the activation very long chain fatty acids (VLCFAs) (C20-C26) by esterification of the fatty acids into metabolically active CoA-thioesters for subsequent degradation or incorporation into phospholipids. The transport and fatty acyl-CoA synthetase activities are genetically separable and are thus independent activities. Esterifies VLCFAs in the peroxisome matrix. The VLCFAs are actively transported into peroxisomes by a PXA1-PXA2 heterodimeric transporter in the peroxisomal membrane.</text>
</comment>
<keyword evidence="9 21" id="KW-0812">Transmembrane</keyword>
<dbReference type="FunFam" id="3.40.50.12780:FF:000019">
    <property type="entry name" value="Long-chain fatty acid transporter"/>
    <property type="match status" value="1"/>
</dbReference>
<evidence type="ECO:0000256" key="12">
    <source>
        <dbReference type="ARBA" id="ARBA00022989"/>
    </source>
</evidence>
<evidence type="ECO:0000256" key="11">
    <source>
        <dbReference type="ARBA" id="ARBA00022840"/>
    </source>
</evidence>
<evidence type="ECO:0000256" key="4">
    <source>
        <dbReference type="ARBA" id="ARBA00006432"/>
    </source>
</evidence>
<keyword evidence="11" id="KW-0067">ATP-binding</keyword>
<comment type="caution">
    <text evidence="23">The sequence shown here is derived from an EMBL/GenBank/DDBJ whole genome shotgun (WGS) entry which is preliminary data.</text>
</comment>
<protein>
    <recommendedName>
        <fullName evidence="18">Very long-chain fatty acid transport protein</fullName>
    </recommendedName>
    <alternativeName>
        <fullName evidence="19">Very-long-chain acyl-CoA synthetase</fullName>
    </alternativeName>
</protein>
<dbReference type="GO" id="GO:0005324">
    <property type="term" value="F:long-chain fatty acid transmembrane transporter activity"/>
    <property type="evidence" value="ECO:0007669"/>
    <property type="project" value="TreeGrafter"/>
</dbReference>
<keyword evidence="8" id="KW-0551">Lipid droplet</keyword>
<feature type="transmembrane region" description="Helical" evidence="21">
    <location>
        <begin position="6"/>
        <end position="30"/>
    </location>
</feature>
<evidence type="ECO:0000256" key="17">
    <source>
        <dbReference type="ARBA" id="ARBA00060276"/>
    </source>
</evidence>
<evidence type="ECO:0000256" key="13">
    <source>
        <dbReference type="ARBA" id="ARBA00023055"/>
    </source>
</evidence>
<dbReference type="Pfam" id="PF00501">
    <property type="entry name" value="AMP-binding"/>
    <property type="match status" value="1"/>
</dbReference>
<evidence type="ECO:0000313" key="23">
    <source>
        <dbReference type="EMBL" id="KAK3329273.1"/>
    </source>
</evidence>
<accession>A0AAE0IQD8</accession>
<dbReference type="InterPro" id="IPR020845">
    <property type="entry name" value="AMP-binding_CS"/>
</dbReference>
<feature type="region of interest" description="Disordered" evidence="20">
    <location>
        <begin position="573"/>
        <end position="592"/>
    </location>
</feature>
<dbReference type="GO" id="GO:0009898">
    <property type="term" value="C:cytoplasmic side of plasma membrane"/>
    <property type="evidence" value="ECO:0007669"/>
    <property type="project" value="TreeGrafter"/>
</dbReference>
<comment type="subcellular location">
    <subcellularLocation>
        <location evidence="3">Cell membrane</location>
        <topology evidence="3">Multi-pass membrane protein</topology>
    </subcellularLocation>
    <subcellularLocation>
        <location evidence="1">Lipid droplet</location>
    </subcellularLocation>
    <subcellularLocation>
        <location evidence="2">Peroxisome membrane</location>
        <topology evidence="2">Multi-pass membrane protein</topology>
    </subcellularLocation>
</comment>
<dbReference type="SUPFAM" id="SSF56801">
    <property type="entry name" value="Acetyl-CoA synthetase-like"/>
    <property type="match status" value="1"/>
</dbReference>
<dbReference type="Gene3D" id="3.30.300.30">
    <property type="match status" value="1"/>
</dbReference>
<evidence type="ECO:0000256" key="9">
    <source>
        <dbReference type="ARBA" id="ARBA00022692"/>
    </source>
</evidence>
<keyword evidence="24" id="KW-1185">Reference proteome</keyword>
<evidence type="ECO:0000259" key="22">
    <source>
        <dbReference type="Pfam" id="PF00501"/>
    </source>
</evidence>
<evidence type="ECO:0000256" key="10">
    <source>
        <dbReference type="ARBA" id="ARBA00022741"/>
    </source>
</evidence>
<evidence type="ECO:0000256" key="14">
    <source>
        <dbReference type="ARBA" id="ARBA00023136"/>
    </source>
</evidence>
<keyword evidence="12 21" id="KW-1133">Transmembrane helix</keyword>
<evidence type="ECO:0000256" key="16">
    <source>
        <dbReference type="ARBA" id="ARBA00051585"/>
    </source>
</evidence>
<keyword evidence="13" id="KW-0445">Lipid transport</keyword>
<feature type="domain" description="AMP-dependent synthetase/ligase" evidence="22">
    <location>
        <begin position="62"/>
        <end position="369"/>
    </location>
</feature>
<evidence type="ECO:0000256" key="6">
    <source>
        <dbReference type="ARBA" id="ARBA00022475"/>
    </source>
</evidence>
<sequence length="631" mass="70453">MELLSGVPTAIMAAGAATAGLAYLDAKLFLRKDLRLLRGRAHIRKLWTQAIADDRTSMYYFLERNAATLGEREAIWSRAGCYSWIELLDRAHRYANWFMAQGVRRGDLVALFMLNSPDFLFAWVGLWAIGAAPAMINYHLAGKALAHCLAMSGAKVVLMDGDDAALGRMAEIQHQMPTDVQFIKLADAREAIYASPATRPADSFRAGLKASDPMGLFYTSGTTGLPKACCFPVVVAFASGSGNHLASSTQQKDERYYVCMPYYHGTGGLSIMGQLMRGNTACVAPKFSVSRFWQDIRDSRATWFVYVGETLRYLLAEPPSALDKQHNVHSIYGNGLRPDVWQRFRERFGITEAVWEFFNSTEGMLALDNVSRNEFTANAVGHDGFLQKWKYHRLYVPVEVDAETGEIAWDLGPGGKGFARRVPYEVGGEILVKVPFEREFPGYWGNPEASAGKFVTDVFEKGDRYYRTGDALRRDKEGRWFFLDRLGDTFRWKGENVSTAEVSEVLGKYPGVLDANVYGVEVPGHDGKAGTAAVYIDPALKASFDHQAFLRHARSHLPRHAVPLFIRHVEAPSATHNNKQNKIPLKSEGVDPSKVPPGDKVFWIDRHGKGVTYIPFTRQNWHDLHIGKAKL</sequence>
<gene>
    <name evidence="23" type="ORF">B0H66DRAFT_507830</name>
</gene>
<organism evidence="23 24">
    <name type="scientific">Apodospora peruviana</name>
    <dbReference type="NCBI Taxonomy" id="516989"/>
    <lineage>
        <taxon>Eukaryota</taxon>
        <taxon>Fungi</taxon>
        <taxon>Dikarya</taxon>
        <taxon>Ascomycota</taxon>
        <taxon>Pezizomycotina</taxon>
        <taxon>Sordariomycetes</taxon>
        <taxon>Sordariomycetidae</taxon>
        <taxon>Sordariales</taxon>
        <taxon>Lasiosphaeriaceae</taxon>
        <taxon>Apodospora</taxon>
    </lineage>
</organism>
<evidence type="ECO:0000256" key="1">
    <source>
        <dbReference type="ARBA" id="ARBA00004502"/>
    </source>
</evidence>
<dbReference type="GO" id="GO:0005524">
    <property type="term" value="F:ATP binding"/>
    <property type="evidence" value="ECO:0007669"/>
    <property type="project" value="UniProtKB-KW"/>
</dbReference>
<dbReference type="FunFam" id="3.30.300.30:FF:000020">
    <property type="entry name" value="Long-chain fatty acid transporter"/>
    <property type="match status" value="1"/>
</dbReference>
<reference evidence="23" key="2">
    <citation type="submission" date="2023-06" db="EMBL/GenBank/DDBJ databases">
        <authorList>
            <consortium name="Lawrence Berkeley National Laboratory"/>
            <person name="Haridas S."/>
            <person name="Hensen N."/>
            <person name="Bonometti L."/>
            <person name="Westerberg I."/>
            <person name="Brannstrom I.O."/>
            <person name="Guillou S."/>
            <person name="Cros-Aarteil S."/>
            <person name="Calhoun S."/>
            <person name="Kuo A."/>
            <person name="Mondo S."/>
            <person name="Pangilinan J."/>
            <person name="Riley R."/>
            <person name="Labutti K."/>
            <person name="Andreopoulos B."/>
            <person name="Lipzen A."/>
            <person name="Chen C."/>
            <person name="Yanf M."/>
            <person name="Daum C."/>
            <person name="Ng V."/>
            <person name="Clum A."/>
            <person name="Steindorff A."/>
            <person name="Ohm R."/>
            <person name="Martin F."/>
            <person name="Silar P."/>
            <person name="Natvig D."/>
            <person name="Lalanne C."/>
            <person name="Gautier V."/>
            <person name="Ament-Velasquez S.L."/>
            <person name="Kruys A."/>
            <person name="Hutchinson M.I."/>
            <person name="Powell A.J."/>
            <person name="Barry K."/>
            <person name="Miller A.N."/>
            <person name="Grigoriev I.V."/>
            <person name="Debuchy R."/>
            <person name="Gladieux P."/>
            <person name="Thoren M.H."/>
            <person name="Johannesson H."/>
        </authorList>
    </citation>
    <scope>NUCLEOTIDE SEQUENCE</scope>
    <source>
        <strain evidence="23">CBS 118394</strain>
    </source>
</reference>
<proteinExistence type="inferred from homology"/>
<evidence type="ECO:0000256" key="15">
    <source>
        <dbReference type="ARBA" id="ARBA00023140"/>
    </source>
</evidence>
<dbReference type="PROSITE" id="PS00455">
    <property type="entry name" value="AMP_BINDING"/>
    <property type="match status" value="1"/>
</dbReference>
<dbReference type="GO" id="GO:0005811">
    <property type="term" value="C:lipid droplet"/>
    <property type="evidence" value="ECO:0007669"/>
    <property type="project" value="UniProtKB-SubCell"/>
</dbReference>
<dbReference type="GO" id="GO:0044539">
    <property type="term" value="P:long-chain fatty acid import into cell"/>
    <property type="evidence" value="ECO:0007669"/>
    <property type="project" value="TreeGrafter"/>
</dbReference>
<dbReference type="GO" id="GO:0004467">
    <property type="term" value="F:long-chain fatty acid-CoA ligase activity"/>
    <property type="evidence" value="ECO:0007669"/>
    <property type="project" value="TreeGrafter"/>
</dbReference>
<dbReference type="PANTHER" id="PTHR43107:SF6">
    <property type="entry name" value="ACYL-COA SYNTHETASE FAMILY PROTEIN (CEFD1), PUTATIVE (AFU_ORTHOLOGUE AFUA_6G03630)-RELATED"/>
    <property type="match status" value="1"/>
</dbReference>
<dbReference type="InterPro" id="IPR000873">
    <property type="entry name" value="AMP-dep_synth/lig_dom"/>
</dbReference>
<comment type="catalytic activity">
    <reaction evidence="16">
        <text>a very long-chain fatty acid + ATP + CoA = a very long-chain fatty acyl-CoA + AMP + diphosphate</text>
        <dbReference type="Rhea" id="RHEA:54536"/>
        <dbReference type="ChEBI" id="CHEBI:30616"/>
        <dbReference type="ChEBI" id="CHEBI:33019"/>
        <dbReference type="ChEBI" id="CHEBI:57287"/>
        <dbReference type="ChEBI" id="CHEBI:58950"/>
        <dbReference type="ChEBI" id="CHEBI:138261"/>
        <dbReference type="ChEBI" id="CHEBI:456215"/>
    </reaction>
</comment>